<comment type="caution">
    <text evidence="2">The sequence shown here is derived from an EMBL/GenBank/DDBJ whole genome shotgun (WGS) entry which is preliminary data.</text>
</comment>
<reference evidence="2" key="1">
    <citation type="submission" date="2021-10" db="EMBL/GenBank/DDBJ databases">
        <title>Melipona bicolor Genome sequencing and assembly.</title>
        <authorList>
            <person name="Araujo N.S."/>
            <person name="Arias M.C."/>
        </authorList>
    </citation>
    <scope>NUCLEOTIDE SEQUENCE</scope>
    <source>
        <strain evidence="2">USP_2M_L1-L4_2017</strain>
        <tissue evidence="2">Whole body</tissue>
    </source>
</reference>
<evidence type="ECO:0000313" key="3">
    <source>
        <dbReference type="Proteomes" id="UP001177670"/>
    </source>
</evidence>
<proteinExistence type="predicted"/>
<accession>A0AA40FXE0</accession>
<feature type="region of interest" description="Disordered" evidence="1">
    <location>
        <begin position="171"/>
        <end position="213"/>
    </location>
</feature>
<dbReference type="Proteomes" id="UP001177670">
    <property type="component" value="Unassembled WGS sequence"/>
</dbReference>
<dbReference type="EMBL" id="JAHYIQ010000013">
    <property type="protein sequence ID" value="KAK1127077.1"/>
    <property type="molecule type" value="Genomic_DNA"/>
</dbReference>
<feature type="region of interest" description="Disordered" evidence="1">
    <location>
        <begin position="98"/>
        <end position="120"/>
    </location>
</feature>
<feature type="compositionally biased region" description="Acidic residues" evidence="1">
    <location>
        <begin position="104"/>
        <end position="117"/>
    </location>
</feature>
<gene>
    <name evidence="2" type="ORF">K0M31_004686</name>
</gene>
<evidence type="ECO:0000256" key="1">
    <source>
        <dbReference type="SAM" id="MobiDB-lite"/>
    </source>
</evidence>
<sequence length="228" mass="26477">MRTTKVNCLGADKYTVVVLDVEGRFVKIYHHVFVVNFTKGHPVLYILWPSVQENEINFSPLRRDQPTCYQHSIFPRGSLLSARVIDIETPRDLFLRSRRRKGEEDEEDEEKEEEEEEEKKGFIDDNLWRRRAIGRTARNGNFSDTSLLVSQRLARLGTGVLLALGPEQRVASQIERRNAKEEDEEDEEEEEEEEEHEVEEEENIEREEALAVVGGNRGVDRELRGILG</sequence>
<feature type="compositionally biased region" description="Acidic residues" evidence="1">
    <location>
        <begin position="181"/>
        <end position="205"/>
    </location>
</feature>
<dbReference type="AlphaFoldDB" id="A0AA40FXE0"/>
<keyword evidence="3" id="KW-1185">Reference proteome</keyword>
<protein>
    <submittedName>
        <fullName evidence="2">Uncharacterized protein</fullName>
    </submittedName>
</protein>
<name>A0AA40FXE0_9HYME</name>
<organism evidence="2 3">
    <name type="scientific">Melipona bicolor</name>
    <dbReference type="NCBI Taxonomy" id="60889"/>
    <lineage>
        <taxon>Eukaryota</taxon>
        <taxon>Metazoa</taxon>
        <taxon>Ecdysozoa</taxon>
        <taxon>Arthropoda</taxon>
        <taxon>Hexapoda</taxon>
        <taxon>Insecta</taxon>
        <taxon>Pterygota</taxon>
        <taxon>Neoptera</taxon>
        <taxon>Endopterygota</taxon>
        <taxon>Hymenoptera</taxon>
        <taxon>Apocrita</taxon>
        <taxon>Aculeata</taxon>
        <taxon>Apoidea</taxon>
        <taxon>Anthophila</taxon>
        <taxon>Apidae</taxon>
        <taxon>Melipona</taxon>
    </lineage>
</organism>
<evidence type="ECO:0000313" key="2">
    <source>
        <dbReference type="EMBL" id="KAK1127077.1"/>
    </source>
</evidence>